<dbReference type="GO" id="GO:0005811">
    <property type="term" value="C:lipid droplet"/>
    <property type="evidence" value="ECO:0007669"/>
    <property type="project" value="TreeGrafter"/>
</dbReference>
<dbReference type="InterPro" id="IPR020845">
    <property type="entry name" value="AMP-binding_CS"/>
</dbReference>
<comment type="caution">
    <text evidence="8">The sequence shown here is derived from an EMBL/GenBank/DDBJ whole genome shotgun (WGS) entry which is preliminary data.</text>
</comment>
<keyword evidence="4" id="KW-0067">ATP-binding</keyword>
<keyword evidence="2 8" id="KW-0436">Ligase</keyword>
<evidence type="ECO:0000256" key="1">
    <source>
        <dbReference type="ARBA" id="ARBA00006432"/>
    </source>
</evidence>
<dbReference type="EMBL" id="RWJN01000195">
    <property type="protein sequence ID" value="TCD65167.1"/>
    <property type="molecule type" value="Genomic_DNA"/>
</dbReference>
<comment type="similarity">
    <text evidence="1">Belongs to the ATP-dependent AMP-binding enzyme family.</text>
</comment>
<dbReference type="GO" id="GO:0004467">
    <property type="term" value="F:long-chain fatty acid-CoA ligase activity"/>
    <property type="evidence" value="ECO:0007669"/>
    <property type="project" value="UniProtKB-EC"/>
</dbReference>
<dbReference type="Proteomes" id="UP000292702">
    <property type="component" value="Unassembled WGS sequence"/>
</dbReference>
<dbReference type="InterPro" id="IPR000873">
    <property type="entry name" value="AMP-dep_synth/lig_dom"/>
</dbReference>
<keyword evidence="9" id="KW-1185">Reference proteome</keyword>
<dbReference type="GO" id="GO:0005524">
    <property type="term" value="F:ATP binding"/>
    <property type="evidence" value="ECO:0007669"/>
    <property type="project" value="UniProtKB-KW"/>
</dbReference>
<protein>
    <submittedName>
        <fullName evidence="8">Long-chain fatty acid-CoA ligase</fullName>
    </submittedName>
</protein>
<dbReference type="Pfam" id="PF00501">
    <property type="entry name" value="AMP-binding"/>
    <property type="match status" value="1"/>
</dbReference>
<dbReference type="STRING" id="92696.A0A4V2MW75"/>
<dbReference type="GO" id="GO:0005783">
    <property type="term" value="C:endoplasmic reticulum"/>
    <property type="evidence" value="ECO:0007669"/>
    <property type="project" value="TreeGrafter"/>
</dbReference>
<dbReference type="GO" id="GO:0005886">
    <property type="term" value="C:plasma membrane"/>
    <property type="evidence" value="ECO:0007669"/>
    <property type="project" value="TreeGrafter"/>
</dbReference>
<dbReference type="OrthoDB" id="1700726at2759"/>
<feature type="domain" description="AMP-dependent synthetase/ligase" evidence="7">
    <location>
        <begin position="100"/>
        <end position="507"/>
    </location>
</feature>
<dbReference type="GO" id="GO:0035336">
    <property type="term" value="P:long-chain fatty-acyl-CoA metabolic process"/>
    <property type="evidence" value="ECO:0007669"/>
    <property type="project" value="TreeGrafter"/>
</dbReference>
<comment type="catalytic activity">
    <reaction evidence="5">
        <text>a long-chain fatty acid + ATP + CoA = a long-chain fatty acyl-CoA + AMP + diphosphate</text>
        <dbReference type="Rhea" id="RHEA:15421"/>
        <dbReference type="ChEBI" id="CHEBI:30616"/>
        <dbReference type="ChEBI" id="CHEBI:33019"/>
        <dbReference type="ChEBI" id="CHEBI:57287"/>
        <dbReference type="ChEBI" id="CHEBI:57560"/>
        <dbReference type="ChEBI" id="CHEBI:83139"/>
        <dbReference type="ChEBI" id="CHEBI:456215"/>
        <dbReference type="EC" id="6.2.1.3"/>
    </reaction>
</comment>
<reference evidence="8 9" key="1">
    <citation type="submission" date="2018-11" db="EMBL/GenBank/DDBJ databases">
        <title>Genome assembly of Steccherinum ochraceum LE-BIN_3174, the white-rot fungus of the Steccherinaceae family (The Residual Polyporoid clade, Polyporales, Basidiomycota).</title>
        <authorList>
            <person name="Fedorova T.V."/>
            <person name="Glazunova O.A."/>
            <person name="Landesman E.O."/>
            <person name="Moiseenko K.V."/>
            <person name="Psurtseva N.V."/>
            <person name="Savinova O.S."/>
            <person name="Shakhova N.V."/>
            <person name="Tyazhelova T.V."/>
            <person name="Vasina D.V."/>
        </authorList>
    </citation>
    <scope>NUCLEOTIDE SEQUENCE [LARGE SCALE GENOMIC DNA]</scope>
    <source>
        <strain evidence="8 9">LE-BIN_3174</strain>
    </source>
</reference>
<dbReference type="InterPro" id="IPR042099">
    <property type="entry name" value="ANL_N_sf"/>
</dbReference>
<dbReference type="PANTHER" id="PTHR43272">
    <property type="entry name" value="LONG-CHAIN-FATTY-ACID--COA LIGASE"/>
    <property type="match status" value="1"/>
</dbReference>
<dbReference type="AlphaFoldDB" id="A0A4V2MW75"/>
<evidence type="ECO:0000313" key="8">
    <source>
        <dbReference type="EMBL" id="TCD65167.1"/>
    </source>
</evidence>
<evidence type="ECO:0000313" key="9">
    <source>
        <dbReference type="Proteomes" id="UP000292702"/>
    </source>
</evidence>
<evidence type="ECO:0000256" key="4">
    <source>
        <dbReference type="ARBA" id="ARBA00022840"/>
    </source>
</evidence>
<evidence type="ECO:0000256" key="5">
    <source>
        <dbReference type="ARBA" id="ARBA00036813"/>
    </source>
</evidence>
<evidence type="ECO:0000256" key="2">
    <source>
        <dbReference type="ARBA" id="ARBA00022598"/>
    </source>
</evidence>
<sequence length="691" mass="75788">MQYTPKDFGAGSVEVGNEQVEGGSRPRRLAITKDRLVTQPFEGLNTVHDILEYAARTHGAKNALGWRDIVDIHEEQKEVKKTVGGKEVTETKTWKYFQLSDYKYYTFIEVKEAASEVARGLVDLGITKEDIVNVYATTHPHWQLIAYGCSWISTTIATAYDTLGESGLQHSLNEPECKAIFTNAELLQSVANVIGNVPSLRLVIYDGKAKPELLETIRGAREGIQTIHIDELRELGRSKSIDTLTERLPTPKTIACIMYTSGSTGPPKGVIIPHSNLIASVGAIKTLLGHHLRPDDTYLAYLPLAHILEYVVELALFFVGMTFGYGRVKTLTDASVRQCVGDIKALRPSIMIGVPAVWEMIRKGITAQINKGSALKKGVFNASMRIKKANIPGLASVVDSVVLSQIKAATGGRLRLTLSGGAALSRETQEFLCLALVTVLQGYGMTESCGMTAILVPELMQYSSVGLPTPSVEVKLLDVPEAGYLSTNNPPQGEVLIRGPSVTPGYYKRPDLNDDPNIFTPDGYLRTGDVGQWNKDGTMTLIDRIKNLVKLQGGEYIALERLEAVYKASNLVANICVYASQDAKQPLAIVIPNEVHLRHALKSASLSGVDADHTSLPDLCADERVMTMVMKDCNGLGKKNDFKPMEMLEAVILTAEEWTPENGFVTAAQKLNRKKVSDHFKSEIDEIYKKQ</sequence>
<dbReference type="Gene3D" id="3.40.50.12780">
    <property type="entry name" value="N-terminal domain of ligase-like"/>
    <property type="match status" value="1"/>
</dbReference>
<evidence type="ECO:0000256" key="3">
    <source>
        <dbReference type="ARBA" id="ARBA00022741"/>
    </source>
</evidence>
<keyword evidence="3" id="KW-0547">Nucleotide-binding</keyword>
<proteinExistence type="inferred from homology"/>
<accession>A0A4V2MW75</accession>
<gene>
    <name evidence="8" type="primary">FAA4</name>
    <name evidence="8" type="ORF">EIP91_003023</name>
</gene>
<dbReference type="SUPFAM" id="SSF56801">
    <property type="entry name" value="Acetyl-CoA synthetase-like"/>
    <property type="match status" value="1"/>
</dbReference>
<organism evidence="8 9">
    <name type="scientific">Steccherinum ochraceum</name>
    <dbReference type="NCBI Taxonomy" id="92696"/>
    <lineage>
        <taxon>Eukaryota</taxon>
        <taxon>Fungi</taxon>
        <taxon>Dikarya</taxon>
        <taxon>Basidiomycota</taxon>
        <taxon>Agaricomycotina</taxon>
        <taxon>Agaricomycetes</taxon>
        <taxon>Polyporales</taxon>
        <taxon>Steccherinaceae</taxon>
        <taxon>Steccherinum</taxon>
    </lineage>
</organism>
<evidence type="ECO:0000256" key="6">
    <source>
        <dbReference type="SAM" id="MobiDB-lite"/>
    </source>
</evidence>
<evidence type="ECO:0000259" key="7">
    <source>
        <dbReference type="Pfam" id="PF00501"/>
    </source>
</evidence>
<dbReference type="PANTHER" id="PTHR43272:SF83">
    <property type="entry name" value="ACYL-COA SYNTHETASE LONG-CHAIN, ISOFORM J"/>
    <property type="match status" value="1"/>
</dbReference>
<feature type="region of interest" description="Disordered" evidence="6">
    <location>
        <begin position="1"/>
        <end position="24"/>
    </location>
</feature>
<name>A0A4V2MW75_9APHY</name>
<dbReference type="PROSITE" id="PS00455">
    <property type="entry name" value="AMP_BINDING"/>
    <property type="match status" value="1"/>
</dbReference>